<dbReference type="GO" id="GO:0003677">
    <property type="term" value="F:DNA binding"/>
    <property type="evidence" value="ECO:0007669"/>
    <property type="project" value="UniProtKB-KW"/>
</dbReference>
<name>A0A4D4KMA3_9ACTN</name>
<reference evidence="4 5" key="1">
    <citation type="journal article" date="2020" name="Int. J. Syst. Evol. Microbiol.">
        <title>Reclassification of Streptomyces castelarensis and Streptomyces sporoclivatus as later heterotypic synonyms of Streptomyces antimycoticus.</title>
        <authorList>
            <person name="Komaki H."/>
            <person name="Tamura T."/>
        </authorList>
    </citation>
    <scope>NUCLEOTIDE SEQUENCE [LARGE SCALE GENOMIC DNA]</scope>
    <source>
        <strain evidence="4 5">NBRC 12839</strain>
    </source>
</reference>
<comment type="caution">
    <text evidence="4">The sequence shown here is derived from an EMBL/GenBank/DDBJ whole genome shotgun (WGS) entry which is preliminary data.</text>
</comment>
<evidence type="ECO:0000313" key="5">
    <source>
        <dbReference type="Proteomes" id="UP000299290"/>
    </source>
</evidence>
<feature type="domain" description="Lsr2 DNA-binding" evidence="3">
    <location>
        <begin position="137"/>
        <end position="166"/>
    </location>
</feature>
<proteinExistence type="predicted"/>
<dbReference type="Pfam" id="PF23359">
    <property type="entry name" value="Lsr2_DNA-bd"/>
    <property type="match status" value="1"/>
</dbReference>
<evidence type="ECO:0000313" key="4">
    <source>
        <dbReference type="EMBL" id="GDY49324.1"/>
    </source>
</evidence>
<dbReference type="EMBL" id="BJHV01000003">
    <property type="protein sequence ID" value="GDY49324.1"/>
    <property type="molecule type" value="Genomic_DNA"/>
</dbReference>
<gene>
    <name evidence="4" type="ORF">SANT12839_102060</name>
</gene>
<dbReference type="InterPro" id="IPR036625">
    <property type="entry name" value="E3-bd_dom_sf"/>
</dbReference>
<feature type="region of interest" description="Disordered" evidence="2">
    <location>
        <begin position="118"/>
        <end position="139"/>
    </location>
</feature>
<dbReference type="GO" id="GO:0016746">
    <property type="term" value="F:acyltransferase activity"/>
    <property type="evidence" value="ECO:0007669"/>
    <property type="project" value="InterPro"/>
</dbReference>
<dbReference type="Gene3D" id="4.10.320.10">
    <property type="entry name" value="E3-binding domain"/>
    <property type="match status" value="1"/>
</dbReference>
<evidence type="ECO:0000259" key="3">
    <source>
        <dbReference type="Pfam" id="PF23359"/>
    </source>
</evidence>
<feature type="compositionally biased region" description="Low complexity" evidence="2">
    <location>
        <begin position="119"/>
        <end position="135"/>
    </location>
</feature>
<dbReference type="AlphaFoldDB" id="A0A4D4KMA3"/>
<evidence type="ECO:0000256" key="2">
    <source>
        <dbReference type="SAM" id="MobiDB-lite"/>
    </source>
</evidence>
<keyword evidence="1" id="KW-0238">DNA-binding</keyword>
<dbReference type="RefSeq" id="WP_137970651.1">
    <property type="nucleotide sequence ID" value="NZ_BJHV01000003.1"/>
</dbReference>
<accession>A0A4D4KMA3</accession>
<evidence type="ECO:0000256" key="1">
    <source>
        <dbReference type="ARBA" id="ARBA00023125"/>
    </source>
</evidence>
<keyword evidence="5" id="KW-1185">Reference proteome</keyword>
<organism evidence="4 5">
    <name type="scientific">Streptomyces antimycoticus</name>
    <dbReference type="NCBI Taxonomy" id="68175"/>
    <lineage>
        <taxon>Bacteria</taxon>
        <taxon>Bacillati</taxon>
        <taxon>Actinomycetota</taxon>
        <taxon>Actinomycetes</taxon>
        <taxon>Kitasatosporales</taxon>
        <taxon>Streptomycetaceae</taxon>
        <taxon>Streptomyces</taxon>
        <taxon>Streptomyces violaceusniger group</taxon>
    </lineage>
</organism>
<protein>
    <recommendedName>
        <fullName evidence="3">Lsr2 DNA-binding domain-containing protein</fullName>
    </recommendedName>
</protein>
<dbReference type="Proteomes" id="UP000299290">
    <property type="component" value="Unassembled WGS sequence"/>
</dbReference>
<dbReference type="InterPro" id="IPR055370">
    <property type="entry name" value="Lsr2_DNA-bd"/>
</dbReference>
<sequence>MITGTPRDTVVAMLKEAKTIDEIRESTGLSDGEIAAIAQTEELTQHHAQQRGRAYLSALAWALKSDAPRIRAKAERVKSNLDDLVATRQKDIEAQEARDEIESLENKLAAARAKLRNVTTGGKTPAPAAGPGTKQGKAKIRAWARGNGYEVSDRGVISKEVRDAWNNRDQARQDG</sequence>